<dbReference type="PROSITE" id="PS50994">
    <property type="entry name" value="INTEGRASE"/>
    <property type="match status" value="1"/>
</dbReference>
<keyword evidence="3" id="KW-1185">Reference proteome</keyword>
<dbReference type="GO" id="GO:0003676">
    <property type="term" value="F:nucleic acid binding"/>
    <property type="evidence" value="ECO:0007669"/>
    <property type="project" value="InterPro"/>
</dbReference>
<gene>
    <name evidence="2" type="ORF">SHERM_18297</name>
</gene>
<accession>A0A9N7RB61</accession>
<dbReference type="PANTHER" id="PTHR48475:SF2">
    <property type="entry name" value="RIBONUCLEASE H"/>
    <property type="match status" value="1"/>
</dbReference>
<dbReference type="InterPro" id="IPR001584">
    <property type="entry name" value="Integrase_cat-core"/>
</dbReference>
<sequence>RAVIEMQPPTKVKEVQILTGRIAGLSRFISKVAEKSGPLFKTLRRSSKFQWTEEAQEAFEELKRVLVDLPLLAKPAQGEDLVLYVSIGETTVSSVLLREEGTAQFPIYYVSKVMQGAERRYSEIEKGALAVVVTVRKLRPYFLGHKVKVRTNMPLGETLGRPSVSGRLVKRAVELSEYTITYEPRRAIKAQALADFIQEGTKESGESEGVWQVFADGSVSRAGGGLGIVLMSPKGDSLEFGVPKVLVSDNGTQFNGKQIRAWCEDMKIDQHFASVAHPQANGQVEVTNRIILNGLKTRLEKASGA</sequence>
<evidence type="ECO:0000259" key="1">
    <source>
        <dbReference type="PROSITE" id="PS50994"/>
    </source>
</evidence>
<comment type="caution">
    <text evidence="2">The sequence shown here is derived from an EMBL/GenBank/DDBJ whole genome shotgun (WGS) entry which is preliminary data.</text>
</comment>
<dbReference type="GO" id="GO:0015074">
    <property type="term" value="P:DNA integration"/>
    <property type="evidence" value="ECO:0007669"/>
    <property type="project" value="InterPro"/>
</dbReference>
<dbReference type="EMBL" id="CACSLK010020200">
    <property type="protein sequence ID" value="CAA0820095.1"/>
    <property type="molecule type" value="Genomic_DNA"/>
</dbReference>
<dbReference type="Gene3D" id="3.10.20.370">
    <property type="match status" value="1"/>
</dbReference>
<proteinExistence type="predicted"/>
<dbReference type="InterPro" id="IPR036397">
    <property type="entry name" value="RNaseH_sf"/>
</dbReference>
<reference evidence="2" key="1">
    <citation type="submission" date="2019-12" db="EMBL/GenBank/DDBJ databases">
        <authorList>
            <person name="Scholes J."/>
        </authorList>
    </citation>
    <scope>NUCLEOTIDE SEQUENCE</scope>
</reference>
<dbReference type="PANTHER" id="PTHR48475">
    <property type="entry name" value="RIBONUCLEASE H"/>
    <property type="match status" value="1"/>
</dbReference>
<evidence type="ECO:0000313" key="3">
    <source>
        <dbReference type="Proteomes" id="UP001153555"/>
    </source>
</evidence>
<dbReference type="AlphaFoldDB" id="A0A9N7RB61"/>
<dbReference type="SUPFAM" id="SSF56672">
    <property type="entry name" value="DNA/RNA polymerases"/>
    <property type="match status" value="1"/>
</dbReference>
<name>A0A9N7RB61_STRHE</name>
<dbReference type="OrthoDB" id="912714at2759"/>
<feature type="domain" description="Integrase catalytic" evidence="1">
    <location>
        <begin position="241"/>
        <end position="305"/>
    </location>
</feature>
<dbReference type="Gene3D" id="3.30.420.10">
    <property type="entry name" value="Ribonuclease H-like superfamily/Ribonuclease H"/>
    <property type="match status" value="1"/>
</dbReference>
<protein>
    <recommendedName>
        <fullName evidence="1">Integrase catalytic domain-containing protein</fullName>
    </recommendedName>
</protein>
<feature type="non-terminal residue" evidence="2">
    <location>
        <position position="305"/>
    </location>
</feature>
<dbReference type="InterPro" id="IPR043128">
    <property type="entry name" value="Rev_trsase/Diguanyl_cyclase"/>
</dbReference>
<evidence type="ECO:0000313" key="2">
    <source>
        <dbReference type="EMBL" id="CAA0820095.1"/>
    </source>
</evidence>
<dbReference type="InterPro" id="IPR043502">
    <property type="entry name" value="DNA/RNA_pol_sf"/>
</dbReference>
<dbReference type="Pfam" id="PF17919">
    <property type="entry name" value="RT_RNaseH_2"/>
    <property type="match status" value="1"/>
</dbReference>
<dbReference type="SUPFAM" id="SSF53098">
    <property type="entry name" value="Ribonuclease H-like"/>
    <property type="match status" value="1"/>
</dbReference>
<dbReference type="InterPro" id="IPR041577">
    <property type="entry name" value="RT_RNaseH_2"/>
</dbReference>
<dbReference type="InterPro" id="IPR012337">
    <property type="entry name" value="RNaseH-like_sf"/>
</dbReference>
<organism evidence="2 3">
    <name type="scientific">Striga hermonthica</name>
    <name type="common">Purple witchweed</name>
    <name type="synonym">Buchnera hermonthica</name>
    <dbReference type="NCBI Taxonomy" id="68872"/>
    <lineage>
        <taxon>Eukaryota</taxon>
        <taxon>Viridiplantae</taxon>
        <taxon>Streptophyta</taxon>
        <taxon>Embryophyta</taxon>
        <taxon>Tracheophyta</taxon>
        <taxon>Spermatophyta</taxon>
        <taxon>Magnoliopsida</taxon>
        <taxon>eudicotyledons</taxon>
        <taxon>Gunneridae</taxon>
        <taxon>Pentapetalae</taxon>
        <taxon>asterids</taxon>
        <taxon>lamiids</taxon>
        <taxon>Lamiales</taxon>
        <taxon>Orobanchaceae</taxon>
        <taxon>Buchnereae</taxon>
        <taxon>Striga</taxon>
    </lineage>
</organism>
<dbReference type="Gene3D" id="3.30.70.270">
    <property type="match status" value="1"/>
</dbReference>
<dbReference type="Proteomes" id="UP001153555">
    <property type="component" value="Unassembled WGS sequence"/>
</dbReference>
<feature type="non-terminal residue" evidence="2">
    <location>
        <position position="1"/>
    </location>
</feature>